<sequence>TLATAAAEALATRAPASAPEPRPTRPVPDLRAPAPVPPSTRHGSVPATAPAASPWSPKPAAPPPEPEAETAEALLMIRAMIAAARGDGRIDAEERKAIAAQLDGAGLTTAERDFVLADFDSPLTPAALAAEARDPMQAAQIYAAAFAAAGEISAEERAWLDQLGRALRLDRAALAAIESRLGG</sequence>
<proteinExistence type="predicted"/>
<dbReference type="RefSeq" id="WP_211857690.1">
    <property type="nucleotide sequence ID" value="NZ_JAAGBB010000081.1"/>
</dbReference>
<dbReference type="InterPro" id="IPR007486">
    <property type="entry name" value="YebE"/>
</dbReference>
<dbReference type="EMBL" id="JAAGBB010000081">
    <property type="protein sequence ID" value="MBR0669084.1"/>
    <property type="molecule type" value="Genomic_DNA"/>
</dbReference>
<evidence type="ECO:0000313" key="2">
    <source>
        <dbReference type="EMBL" id="MBR0669084.1"/>
    </source>
</evidence>
<feature type="compositionally biased region" description="Pro residues" evidence="1">
    <location>
        <begin position="56"/>
        <end position="65"/>
    </location>
</feature>
<organism evidence="2 3">
    <name type="scientific">Plastoroseomonas hellenica</name>
    <dbReference type="NCBI Taxonomy" id="2687306"/>
    <lineage>
        <taxon>Bacteria</taxon>
        <taxon>Pseudomonadati</taxon>
        <taxon>Pseudomonadota</taxon>
        <taxon>Alphaproteobacteria</taxon>
        <taxon>Acetobacterales</taxon>
        <taxon>Acetobacteraceae</taxon>
        <taxon>Plastoroseomonas</taxon>
    </lineage>
</organism>
<reference evidence="3" key="1">
    <citation type="journal article" date="2021" name="Syst. Appl. Microbiol.">
        <title>Roseomonas hellenica sp. nov., isolated from roots of wild-growing Alkanna tinctoria.</title>
        <authorList>
            <person name="Rat A."/>
            <person name="Naranjo H.D."/>
            <person name="Lebbe L."/>
            <person name="Cnockaert M."/>
            <person name="Krigas N."/>
            <person name="Grigoriadou K."/>
            <person name="Maloupa E."/>
            <person name="Willems A."/>
        </authorList>
    </citation>
    <scope>NUCLEOTIDE SEQUENCE [LARGE SCALE GENOMIC DNA]</scope>
    <source>
        <strain evidence="3">LMG 31523</strain>
    </source>
</reference>
<feature type="compositionally biased region" description="Low complexity" evidence="1">
    <location>
        <begin position="46"/>
        <end position="55"/>
    </location>
</feature>
<feature type="non-terminal residue" evidence="2">
    <location>
        <position position="1"/>
    </location>
</feature>
<dbReference type="Pfam" id="PF04391">
    <property type="entry name" value="DUF533"/>
    <property type="match status" value="1"/>
</dbReference>
<name>A0ABS5F944_9PROT</name>
<feature type="compositionally biased region" description="Low complexity" evidence="1">
    <location>
        <begin position="1"/>
        <end position="17"/>
    </location>
</feature>
<accession>A0ABS5F944</accession>
<feature type="region of interest" description="Disordered" evidence="1">
    <location>
        <begin position="1"/>
        <end position="68"/>
    </location>
</feature>
<comment type="caution">
    <text evidence="2">The sequence shown here is derived from an EMBL/GenBank/DDBJ whole genome shotgun (WGS) entry which is preliminary data.</text>
</comment>
<gene>
    <name evidence="2" type="ORF">GXW71_32340</name>
</gene>
<dbReference type="InterPro" id="IPR029024">
    <property type="entry name" value="TerB-like"/>
</dbReference>
<dbReference type="Gene3D" id="1.10.3680.10">
    <property type="entry name" value="TerB-like"/>
    <property type="match status" value="1"/>
</dbReference>
<evidence type="ECO:0000313" key="3">
    <source>
        <dbReference type="Proteomes" id="UP001196870"/>
    </source>
</evidence>
<evidence type="ECO:0000256" key="1">
    <source>
        <dbReference type="SAM" id="MobiDB-lite"/>
    </source>
</evidence>
<protein>
    <submittedName>
        <fullName evidence="2">Tellurite resistance TerB family protein</fullName>
    </submittedName>
</protein>
<keyword evidence="3" id="KW-1185">Reference proteome</keyword>
<dbReference type="SUPFAM" id="SSF158682">
    <property type="entry name" value="TerB-like"/>
    <property type="match status" value="1"/>
</dbReference>
<dbReference type="Proteomes" id="UP001196870">
    <property type="component" value="Unassembled WGS sequence"/>
</dbReference>